<dbReference type="AlphaFoldDB" id="A0A9P5VF85"/>
<feature type="compositionally biased region" description="Acidic residues" evidence="5">
    <location>
        <begin position="395"/>
        <end position="415"/>
    </location>
</feature>
<dbReference type="InterPro" id="IPR003807">
    <property type="entry name" value="DUF202"/>
</dbReference>
<feature type="compositionally biased region" description="Low complexity" evidence="5">
    <location>
        <begin position="82"/>
        <end position="94"/>
    </location>
</feature>
<keyword evidence="3 6" id="KW-1133">Transmembrane helix</keyword>
<feature type="compositionally biased region" description="Polar residues" evidence="5">
    <location>
        <begin position="162"/>
        <end position="171"/>
    </location>
</feature>
<comment type="caution">
    <text evidence="8">The sequence shown here is derived from an EMBL/GenBank/DDBJ whole genome shotgun (WGS) entry which is preliminary data.</text>
</comment>
<sequence>MQTPSHCLLLPLHTIIRYHYTKTLSSESTAALLKREDLKDDSSLVHNKLGGGRGMGLTMDEDGRTHSAASGAIQFQESDNAGMTRRGSTMTSSSDNTQSTYRLNVNIPRTGYYSEKDGFSHGHHGYDTNKSSPAHNLIIVSRTATTPTTPNTPHDSVFRQAGGNNSNSTPNGKRYIDTRKRNKQQRKEDKALAKASFNKRKTLFSNERTFIHWIKFGMLLGALAMTLLNFSGDEVARRGIDQTLANRVGKIGKNVGVTLLLVCLLSLLYAAVSYHWRHLGIVKDAGHRRYFDRVGPTFLTIALLATYTMNVVLTIQVSSLMDHNYEPSIYLNNNNNNPGSHAFPALTPPPQAATNEIESVTPSASPPPPSSALAHPKRPVFDTPFLPPGSTILVDSDEDDGSEFEFPDPPSDPDDPTVTTASSTTDPESGLRPSTEDSPTEPSSPSSSSTSSSESSSEKGSVPSNSVSRTGTDASSEYDWYTTMSGGSSSGDEDDNN</sequence>
<reference evidence="8" key="1">
    <citation type="journal article" date="2020" name="Fungal Divers.">
        <title>Resolving the Mortierellaceae phylogeny through synthesis of multi-gene phylogenetics and phylogenomics.</title>
        <authorList>
            <person name="Vandepol N."/>
            <person name="Liber J."/>
            <person name="Desiro A."/>
            <person name="Na H."/>
            <person name="Kennedy M."/>
            <person name="Barry K."/>
            <person name="Grigoriev I.V."/>
            <person name="Miller A.N."/>
            <person name="O'Donnell K."/>
            <person name="Stajich J.E."/>
            <person name="Bonito G."/>
        </authorList>
    </citation>
    <scope>NUCLEOTIDE SEQUENCE</scope>
    <source>
        <strain evidence="8">NRRL 6426</strain>
    </source>
</reference>
<keyword evidence="9" id="KW-1185">Reference proteome</keyword>
<feature type="compositionally biased region" description="Low complexity" evidence="5">
    <location>
        <begin position="144"/>
        <end position="153"/>
    </location>
</feature>
<dbReference type="Proteomes" id="UP000748756">
    <property type="component" value="Unassembled WGS sequence"/>
</dbReference>
<feature type="compositionally biased region" description="Low complexity" evidence="5">
    <location>
        <begin position="436"/>
        <end position="468"/>
    </location>
</feature>
<keyword evidence="4 6" id="KW-0472">Membrane</keyword>
<evidence type="ECO:0000256" key="5">
    <source>
        <dbReference type="SAM" id="MobiDB-lite"/>
    </source>
</evidence>
<dbReference type="Pfam" id="PF02656">
    <property type="entry name" value="DUF202"/>
    <property type="match status" value="1"/>
</dbReference>
<organism evidence="8 9">
    <name type="scientific">Linnemannia schmuckeri</name>
    <dbReference type="NCBI Taxonomy" id="64567"/>
    <lineage>
        <taxon>Eukaryota</taxon>
        <taxon>Fungi</taxon>
        <taxon>Fungi incertae sedis</taxon>
        <taxon>Mucoromycota</taxon>
        <taxon>Mortierellomycotina</taxon>
        <taxon>Mortierellomycetes</taxon>
        <taxon>Mortierellales</taxon>
        <taxon>Mortierellaceae</taxon>
        <taxon>Linnemannia</taxon>
    </lineage>
</organism>
<evidence type="ECO:0000256" key="6">
    <source>
        <dbReference type="SAM" id="Phobius"/>
    </source>
</evidence>
<dbReference type="OrthoDB" id="2433332at2759"/>
<proteinExistence type="predicted"/>
<comment type="subcellular location">
    <subcellularLocation>
        <location evidence="1">Endomembrane system</location>
        <topology evidence="1">Multi-pass membrane protein</topology>
    </subcellularLocation>
</comment>
<dbReference type="EMBL" id="JAAAUQ010000037">
    <property type="protein sequence ID" value="KAF9156091.1"/>
    <property type="molecule type" value="Genomic_DNA"/>
</dbReference>
<dbReference type="PANTHER" id="PTHR46140">
    <property type="entry name" value="VACUOLAR TRANSPORTER CHAPERONE 1-RELATED"/>
    <property type="match status" value="1"/>
</dbReference>
<feature type="region of interest" description="Disordered" evidence="5">
    <location>
        <begin position="52"/>
        <end position="102"/>
    </location>
</feature>
<gene>
    <name evidence="8" type="ORF">BG015_007268</name>
</gene>
<dbReference type="PANTHER" id="PTHR46140:SF1">
    <property type="entry name" value="VACUOLAR TRANSPORTER CHAPERONE COMPLEX SUBUNIT 4-RELATED"/>
    <property type="match status" value="1"/>
</dbReference>
<evidence type="ECO:0000256" key="3">
    <source>
        <dbReference type="ARBA" id="ARBA00022989"/>
    </source>
</evidence>
<feature type="domain" description="DUF202" evidence="7">
    <location>
        <begin position="201"/>
        <end position="277"/>
    </location>
</feature>
<accession>A0A9P5VF85</accession>
<feature type="compositionally biased region" description="Polar residues" evidence="5">
    <location>
        <begin position="352"/>
        <end position="361"/>
    </location>
</feature>
<name>A0A9P5VF85_9FUNG</name>
<feature type="transmembrane region" description="Helical" evidence="6">
    <location>
        <begin position="210"/>
        <end position="230"/>
    </location>
</feature>
<dbReference type="InterPro" id="IPR051572">
    <property type="entry name" value="VTC_Complex_Subunit"/>
</dbReference>
<feature type="compositionally biased region" description="Basic and acidic residues" evidence="5">
    <location>
        <begin position="174"/>
        <end position="191"/>
    </location>
</feature>
<evidence type="ECO:0000259" key="7">
    <source>
        <dbReference type="Pfam" id="PF02656"/>
    </source>
</evidence>
<evidence type="ECO:0000313" key="9">
    <source>
        <dbReference type="Proteomes" id="UP000748756"/>
    </source>
</evidence>
<evidence type="ECO:0000313" key="8">
    <source>
        <dbReference type="EMBL" id="KAF9156091.1"/>
    </source>
</evidence>
<feature type="region of interest" description="Disordered" evidence="5">
    <location>
        <begin position="144"/>
        <end position="191"/>
    </location>
</feature>
<feature type="transmembrane region" description="Helical" evidence="6">
    <location>
        <begin position="251"/>
        <end position="274"/>
    </location>
</feature>
<evidence type="ECO:0000256" key="4">
    <source>
        <dbReference type="ARBA" id="ARBA00023136"/>
    </source>
</evidence>
<feature type="region of interest" description="Disordered" evidence="5">
    <location>
        <begin position="340"/>
        <end position="497"/>
    </location>
</feature>
<evidence type="ECO:0000256" key="1">
    <source>
        <dbReference type="ARBA" id="ARBA00004127"/>
    </source>
</evidence>
<feature type="compositionally biased region" description="Low complexity" evidence="5">
    <location>
        <begin position="416"/>
        <end position="427"/>
    </location>
</feature>
<evidence type="ECO:0000256" key="2">
    <source>
        <dbReference type="ARBA" id="ARBA00022692"/>
    </source>
</evidence>
<feature type="transmembrane region" description="Helical" evidence="6">
    <location>
        <begin position="294"/>
        <end position="315"/>
    </location>
</feature>
<dbReference type="GO" id="GO:0012505">
    <property type="term" value="C:endomembrane system"/>
    <property type="evidence" value="ECO:0007669"/>
    <property type="project" value="UniProtKB-SubCell"/>
</dbReference>
<protein>
    <recommendedName>
        <fullName evidence="7">DUF202 domain-containing protein</fullName>
    </recommendedName>
</protein>
<keyword evidence="2 6" id="KW-0812">Transmembrane</keyword>